<evidence type="ECO:0008006" key="3">
    <source>
        <dbReference type="Google" id="ProtNLM"/>
    </source>
</evidence>
<dbReference type="EMBL" id="JACMRX010000005">
    <property type="protein sequence ID" value="KAF7989306.1"/>
    <property type="molecule type" value="Genomic_DNA"/>
</dbReference>
<dbReference type="Gene3D" id="3.80.10.10">
    <property type="entry name" value="Ribonuclease Inhibitor"/>
    <property type="match status" value="1"/>
</dbReference>
<reference evidence="1 2" key="1">
    <citation type="submission" date="2020-08" db="EMBL/GenBank/DDBJ databases">
        <title>Aphidius gifuensis genome sequencing and assembly.</title>
        <authorList>
            <person name="Du Z."/>
        </authorList>
    </citation>
    <scope>NUCLEOTIDE SEQUENCE [LARGE SCALE GENOMIC DNA]</scope>
    <source>
        <strain evidence="1">YNYX2018</strain>
        <tissue evidence="1">Adults</tissue>
    </source>
</reference>
<evidence type="ECO:0000313" key="2">
    <source>
        <dbReference type="Proteomes" id="UP000639338"/>
    </source>
</evidence>
<dbReference type="OrthoDB" id="341421at2759"/>
<sequence>MKIMKQVKTIDILNPDCLGKIFLHLQPDEKNKINKVCKKWSFANKFAWNKIKTLNSCDRKLFQYFVSNEISQFDVNEMLKRCGDSLEVLTLTNNCDSTIMTAVSKHCVNLKKLVLILKDYHPDNFKTAFSKMTKLESIDIKKLDDTWLKNIASHDNVFQSVTSNIKEISLHANYDKWLFFTDNFTSTLGRFDELVSIKLEKCLKILECEGCKDITDVGIMRVVLQNYKKLERLGLAQKQSAGCWKIIKIYTVPLTFIVMNIAIYCAYKRKTNHRFWEELHMWFAARDETLQYSIIPSKTITSSVLFDDSKINIFKKGGSKLLVNDNTRNLILSKELDENIEKPFPRGEPMPIKIAQKQSAGCWKIIKIYSLPFIVMNIGIYCVYKIKRDNEFWERVDMRIAAMEETLKYSIIPSKIITSSVLFDDSSIEIFKEKYLSLINDNTRNLILSKELDANIQEPFPRGEPVPIKIGGVNGLLDNGKLTLKTGDSDTTFTFHNTLILEVTKTSTTLQDAKKYELLKQKRIGKFNVLIPAYKITKKTSKDEKTLLTTTVDRSNSSLKFEDIFPITGNFSFSFEAIVKIQPDDSDEVYHLIHNVKIECDKKVDENLKNMIATKEVSPKDMVTEGTNVTVDCGTVVFKTQDGEKVYWKDLHMWFAARNETLKYSIIPSKIITFGVLFDDSGMKIESQEDNLTLVNDNTRNLILSKELYEHIEKPFPRGKPMPIKIGNFNGLLDNGKLTLTTQDGDTTYTFHYTLSLKVEKSSTTLQNKIDAIKKNQRETIPTKIGKFNVLMPGSKLTLKTPESENTWTGIVLDLDIEGYNLENYTRPDSVSSSNKFPVIGNFNHISHTKVKIQADDSDEVFYFKQNVNFEYDRKLNENLQNIINTKELTTEDMLSGATCVHFDSGAVVFKYY</sequence>
<accession>A0A834XM72</accession>
<dbReference type="AlphaFoldDB" id="A0A834XM72"/>
<protein>
    <recommendedName>
        <fullName evidence="3">F-box domain-containing protein</fullName>
    </recommendedName>
</protein>
<dbReference type="InterPro" id="IPR032675">
    <property type="entry name" value="LRR_dom_sf"/>
</dbReference>
<organism evidence="1 2">
    <name type="scientific">Aphidius gifuensis</name>
    <name type="common">Parasitoid wasp</name>
    <dbReference type="NCBI Taxonomy" id="684658"/>
    <lineage>
        <taxon>Eukaryota</taxon>
        <taxon>Metazoa</taxon>
        <taxon>Ecdysozoa</taxon>
        <taxon>Arthropoda</taxon>
        <taxon>Hexapoda</taxon>
        <taxon>Insecta</taxon>
        <taxon>Pterygota</taxon>
        <taxon>Neoptera</taxon>
        <taxon>Endopterygota</taxon>
        <taxon>Hymenoptera</taxon>
        <taxon>Apocrita</taxon>
        <taxon>Ichneumonoidea</taxon>
        <taxon>Braconidae</taxon>
        <taxon>Aphidiinae</taxon>
        <taxon>Aphidius</taxon>
    </lineage>
</organism>
<evidence type="ECO:0000313" key="1">
    <source>
        <dbReference type="EMBL" id="KAF7989306.1"/>
    </source>
</evidence>
<dbReference type="SUPFAM" id="SSF52047">
    <property type="entry name" value="RNI-like"/>
    <property type="match status" value="1"/>
</dbReference>
<gene>
    <name evidence="1" type="ORF">HCN44_007980</name>
</gene>
<comment type="caution">
    <text evidence="1">The sequence shown here is derived from an EMBL/GenBank/DDBJ whole genome shotgun (WGS) entry which is preliminary data.</text>
</comment>
<proteinExistence type="predicted"/>
<name>A0A834XM72_APHGI</name>
<keyword evidence="2" id="KW-1185">Reference proteome</keyword>
<dbReference type="Proteomes" id="UP000639338">
    <property type="component" value="Unassembled WGS sequence"/>
</dbReference>